<feature type="domain" description="Response regulatory" evidence="8">
    <location>
        <begin position="2"/>
        <end position="124"/>
    </location>
</feature>
<gene>
    <name evidence="10" type="ORF">KME28_17020</name>
</gene>
<keyword evidence="2" id="KW-0902">Two-component regulatory system</keyword>
<evidence type="ECO:0000256" key="6">
    <source>
        <dbReference type="PROSITE-ProRule" id="PRU00169"/>
    </source>
</evidence>
<dbReference type="AlphaFoldDB" id="A0A9E3HB12"/>
<dbReference type="InterPro" id="IPR001789">
    <property type="entry name" value="Sig_transdc_resp-reg_receiver"/>
</dbReference>
<evidence type="ECO:0000313" key="11">
    <source>
        <dbReference type="Proteomes" id="UP000813215"/>
    </source>
</evidence>
<feature type="modified residue" description="4-aspartylphosphate" evidence="6">
    <location>
        <position position="51"/>
    </location>
</feature>
<dbReference type="InterPro" id="IPR036388">
    <property type="entry name" value="WH-like_DNA-bd_sf"/>
</dbReference>
<dbReference type="GO" id="GO:0032993">
    <property type="term" value="C:protein-DNA complex"/>
    <property type="evidence" value="ECO:0007669"/>
    <property type="project" value="TreeGrafter"/>
</dbReference>
<dbReference type="SUPFAM" id="SSF46894">
    <property type="entry name" value="C-terminal effector domain of the bipartite response regulators"/>
    <property type="match status" value="1"/>
</dbReference>
<accession>A0A9E3HB12</accession>
<dbReference type="CDD" id="cd00383">
    <property type="entry name" value="trans_reg_C"/>
    <property type="match status" value="1"/>
</dbReference>
<proteinExistence type="predicted"/>
<dbReference type="InterPro" id="IPR001867">
    <property type="entry name" value="OmpR/PhoB-type_DNA-bd"/>
</dbReference>
<reference evidence="10" key="2">
    <citation type="journal article" date="2022" name="Microbiol. Resour. Announc.">
        <title>Metagenome Sequencing to Explore Phylogenomics of Terrestrial Cyanobacteria.</title>
        <authorList>
            <person name="Ward R.D."/>
            <person name="Stajich J.E."/>
            <person name="Johansen J.R."/>
            <person name="Huntemann M."/>
            <person name="Clum A."/>
            <person name="Foster B."/>
            <person name="Foster B."/>
            <person name="Roux S."/>
            <person name="Palaniappan K."/>
            <person name="Varghese N."/>
            <person name="Mukherjee S."/>
            <person name="Reddy T.B.K."/>
            <person name="Daum C."/>
            <person name="Copeland A."/>
            <person name="Chen I.A."/>
            <person name="Ivanova N.N."/>
            <person name="Kyrpides N.C."/>
            <person name="Shapiro N."/>
            <person name="Eloe-Fadrosh E.A."/>
            <person name="Pietrasiak N."/>
        </authorList>
    </citation>
    <scope>NUCLEOTIDE SEQUENCE</scope>
    <source>
        <strain evidence="10">HA4357-MV3</strain>
    </source>
</reference>
<dbReference type="Gene3D" id="1.10.10.10">
    <property type="entry name" value="Winged helix-like DNA-binding domain superfamily/Winged helix DNA-binding domain"/>
    <property type="match status" value="1"/>
</dbReference>
<dbReference type="Proteomes" id="UP000813215">
    <property type="component" value="Unassembled WGS sequence"/>
</dbReference>
<dbReference type="SUPFAM" id="SSF52172">
    <property type="entry name" value="CheY-like"/>
    <property type="match status" value="1"/>
</dbReference>
<organism evidence="10 11">
    <name type="scientific">Pelatocladus maniniholoensis HA4357-MV3</name>
    <dbReference type="NCBI Taxonomy" id="1117104"/>
    <lineage>
        <taxon>Bacteria</taxon>
        <taxon>Bacillati</taxon>
        <taxon>Cyanobacteriota</taxon>
        <taxon>Cyanophyceae</taxon>
        <taxon>Nostocales</taxon>
        <taxon>Nostocaceae</taxon>
        <taxon>Pelatocladus</taxon>
    </lineage>
</organism>
<dbReference type="Gene3D" id="6.10.250.690">
    <property type="match status" value="1"/>
</dbReference>
<dbReference type="PANTHER" id="PTHR48111:SF15">
    <property type="entry name" value="OMPR SUBFAMILY"/>
    <property type="match status" value="1"/>
</dbReference>
<evidence type="ECO:0000259" key="9">
    <source>
        <dbReference type="PROSITE" id="PS51755"/>
    </source>
</evidence>
<evidence type="ECO:0000256" key="1">
    <source>
        <dbReference type="ARBA" id="ARBA00022553"/>
    </source>
</evidence>
<evidence type="ECO:0000256" key="2">
    <source>
        <dbReference type="ARBA" id="ARBA00023012"/>
    </source>
</evidence>
<dbReference type="Gene3D" id="3.40.50.2300">
    <property type="match status" value="1"/>
</dbReference>
<protein>
    <submittedName>
        <fullName evidence="10">Response regulator transcription factor</fullName>
    </submittedName>
</protein>
<name>A0A9E3HB12_9NOST</name>
<comment type="caution">
    <text evidence="10">The sequence shown here is derived from an EMBL/GenBank/DDBJ whole genome shotgun (WGS) entry which is preliminary data.</text>
</comment>
<dbReference type="GO" id="GO:0005829">
    <property type="term" value="C:cytosol"/>
    <property type="evidence" value="ECO:0007669"/>
    <property type="project" value="TreeGrafter"/>
</dbReference>
<dbReference type="InterPro" id="IPR039420">
    <property type="entry name" value="WalR-like"/>
</dbReference>
<dbReference type="PROSITE" id="PS50110">
    <property type="entry name" value="RESPONSE_REGULATORY"/>
    <property type="match status" value="1"/>
</dbReference>
<dbReference type="EMBL" id="JAHHHW010000103">
    <property type="protein sequence ID" value="MBW4433371.1"/>
    <property type="molecule type" value="Genomic_DNA"/>
</dbReference>
<evidence type="ECO:0000256" key="7">
    <source>
        <dbReference type="PROSITE-ProRule" id="PRU01091"/>
    </source>
</evidence>
<dbReference type="GO" id="GO:0006355">
    <property type="term" value="P:regulation of DNA-templated transcription"/>
    <property type="evidence" value="ECO:0007669"/>
    <property type="project" value="InterPro"/>
</dbReference>
<evidence type="ECO:0000313" key="10">
    <source>
        <dbReference type="EMBL" id="MBW4433371.1"/>
    </source>
</evidence>
<sequence>MRILVVEDDVQLAEMLMEALSDRQYVVDVAQDGEEAWDFVNALEYDLVVLDITLPKLDGVSFCQRLRSPTVGRISSRNSTLPVLMLTARDTLTDKVTGLDAGADDYMVKPFEMPELMARIRALFRRNSTTASFPDLSWGGLHLNPTTYEVTYVDQPLHLTPKEFALLELMVSSGRRVLSRAGIIERIWSLDDPPSEETVKSHIKSLRHKLKEAGAPDGLIETVHGLGYRLKQL</sequence>
<keyword evidence="5" id="KW-0804">Transcription</keyword>
<keyword evidence="1 6" id="KW-0597">Phosphoprotein</keyword>
<evidence type="ECO:0000256" key="3">
    <source>
        <dbReference type="ARBA" id="ARBA00023015"/>
    </source>
</evidence>
<evidence type="ECO:0000256" key="5">
    <source>
        <dbReference type="ARBA" id="ARBA00023163"/>
    </source>
</evidence>
<dbReference type="PROSITE" id="PS51755">
    <property type="entry name" value="OMPR_PHOB"/>
    <property type="match status" value="1"/>
</dbReference>
<dbReference type="SMART" id="SM00448">
    <property type="entry name" value="REC"/>
    <property type="match status" value="1"/>
</dbReference>
<dbReference type="InterPro" id="IPR011006">
    <property type="entry name" value="CheY-like_superfamily"/>
</dbReference>
<keyword evidence="3" id="KW-0805">Transcription regulation</keyword>
<dbReference type="Pfam" id="PF00072">
    <property type="entry name" value="Response_reg"/>
    <property type="match status" value="1"/>
</dbReference>
<feature type="DNA-binding region" description="OmpR/PhoB-type" evidence="7">
    <location>
        <begin position="133"/>
        <end position="232"/>
    </location>
</feature>
<dbReference type="GO" id="GO:0000976">
    <property type="term" value="F:transcription cis-regulatory region binding"/>
    <property type="evidence" value="ECO:0007669"/>
    <property type="project" value="TreeGrafter"/>
</dbReference>
<evidence type="ECO:0000259" key="8">
    <source>
        <dbReference type="PROSITE" id="PS50110"/>
    </source>
</evidence>
<keyword evidence="4 7" id="KW-0238">DNA-binding</keyword>
<dbReference type="FunFam" id="3.40.50.2300:FF:000002">
    <property type="entry name" value="DNA-binding response regulator PhoP"/>
    <property type="match status" value="1"/>
</dbReference>
<dbReference type="InterPro" id="IPR016032">
    <property type="entry name" value="Sig_transdc_resp-reg_C-effctor"/>
</dbReference>
<feature type="domain" description="OmpR/PhoB-type" evidence="9">
    <location>
        <begin position="133"/>
        <end position="232"/>
    </location>
</feature>
<evidence type="ECO:0000256" key="4">
    <source>
        <dbReference type="ARBA" id="ARBA00023125"/>
    </source>
</evidence>
<dbReference type="SMART" id="SM00862">
    <property type="entry name" value="Trans_reg_C"/>
    <property type="match status" value="1"/>
</dbReference>
<dbReference type="GO" id="GO:0000156">
    <property type="term" value="F:phosphorelay response regulator activity"/>
    <property type="evidence" value="ECO:0007669"/>
    <property type="project" value="TreeGrafter"/>
</dbReference>
<dbReference type="Pfam" id="PF00486">
    <property type="entry name" value="Trans_reg_C"/>
    <property type="match status" value="1"/>
</dbReference>
<reference evidence="10" key="1">
    <citation type="submission" date="2021-05" db="EMBL/GenBank/DDBJ databases">
        <authorList>
            <person name="Pietrasiak N."/>
            <person name="Ward R."/>
            <person name="Stajich J.E."/>
            <person name="Kurbessoian T."/>
        </authorList>
    </citation>
    <scope>NUCLEOTIDE SEQUENCE</scope>
    <source>
        <strain evidence="10">HA4357-MV3</strain>
    </source>
</reference>
<dbReference type="PANTHER" id="PTHR48111">
    <property type="entry name" value="REGULATOR OF RPOS"/>
    <property type="match status" value="1"/>
</dbReference>